<evidence type="ECO:0000313" key="9">
    <source>
        <dbReference type="Proteomes" id="UP000014540"/>
    </source>
</evidence>
<reference evidence="8" key="1">
    <citation type="submission" date="2013-04" db="EMBL/GenBank/DDBJ databases">
        <authorList>
            <person name="Harkins D.M."/>
            <person name="Durkin A.S."/>
            <person name="Selengut J.D."/>
            <person name="Sanka R."/>
            <person name="DePew J."/>
            <person name="Purushe J."/>
            <person name="Ahmed A."/>
            <person name="van der Linden H."/>
            <person name="Goris M.G.A."/>
            <person name="Hartskeerl R.A."/>
            <person name="Vinetz J.M."/>
            <person name="Sutton G.G."/>
            <person name="Nelson W.C."/>
            <person name="Fouts D.E."/>
        </authorList>
    </citation>
    <scope>NUCLEOTIDE SEQUENCE [LARGE SCALE GENOMIC DNA]</scope>
    <source>
        <strain evidence="8">BUT 6</strain>
    </source>
</reference>
<dbReference type="Pfam" id="PF07681">
    <property type="entry name" value="DoxX"/>
    <property type="match status" value="1"/>
</dbReference>
<evidence type="ECO:0000256" key="3">
    <source>
        <dbReference type="ARBA" id="ARBA00022475"/>
    </source>
</evidence>
<keyword evidence="6 7" id="KW-0472">Membrane</keyword>
<comment type="subcellular location">
    <subcellularLocation>
        <location evidence="1">Cell membrane</location>
        <topology evidence="1">Multi-pass membrane protein</topology>
    </subcellularLocation>
</comment>
<dbReference type="AlphaFoldDB" id="S3UVQ2"/>
<dbReference type="InterPro" id="IPR032808">
    <property type="entry name" value="DoxX"/>
</dbReference>
<evidence type="ECO:0000313" key="8">
    <source>
        <dbReference type="EMBL" id="EPG72429.1"/>
    </source>
</evidence>
<evidence type="ECO:0000256" key="1">
    <source>
        <dbReference type="ARBA" id="ARBA00004651"/>
    </source>
</evidence>
<accession>S3UVQ2</accession>
<keyword evidence="9" id="KW-1185">Reference proteome</keyword>
<dbReference type="Proteomes" id="UP000014540">
    <property type="component" value="Unassembled WGS sequence"/>
</dbReference>
<feature type="transmembrane region" description="Helical" evidence="7">
    <location>
        <begin position="117"/>
        <end position="138"/>
    </location>
</feature>
<dbReference type="PANTHER" id="PTHR33452:SF1">
    <property type="entry name" value="INNER MEMBRANE PROTEIN YPHA-RELATED"/>
    <property type="match status" value="1"/>
</dbReference>
<evidence type="ECO:0000256" key="7">
    <source>
        <dbReference type="SAM" id="Phobius"/>
    </source>
</evidence>
<comment type="similarity">
    <text evidence="2">Belongs to the DoxX family.</text>
</comment>
<proteinExistence type="inferred from homology"/>
<dbReference type="PANTHER" id="PTHR33452">
    <property type="entry name" value="OXIDOREDUCTASE CATD-RELATED"/>
    <property type="match status" value="1"/>
</dbReference>
<evidence type="ECO:0000256" key="4">
    <source>
        <dbReference type="ARBA" id="ARBA00022692"/>
    </source>
</evidence>
<evidence type="ECO:0000256" key="2">
    <source>
        <dbReference type="ARBA" id="ARBA00006679"/>
    </source>
</evidence>
<sequence length="147" mass="15950">MFEILLATEANLAITFLRIALGVVMLPHGLQKLFGWMGGYGYSSTIKFFASEGIPSLIGFLIIIAESFGALSLILGFFTRFSALGIGIVMIGAAIFQSKNGFFMNWFGNQSGEGFEYHVLAVAIAIALMIFGGGSVSIDRFLQDRFK</sequence>
<evidence type="ECO:0000256" key="6">
    <source>
        <dbReference type="ARBA" id="ARBA00023136"/>
    </source>
</evidence>
<feature type="transmembrane region" description="Helical" evidence="7">
    <location>
        <begin position="54"/>
        <end position="74"/>
    </location>
</feature>
<gene>
    <name evidence="8" type="ORF">LEP1GSC058_0261</name>
</gene>
<dbReference type="EMBL" id="AKWZ02000012">
    <property type="protein sequence ID" value="EPG72429.1"/>
    <property type="molecule type" value="Genomic_DNA"/>
</dbReference>
<dbReference type="OrthoDB" id="346004at2"/>
<feature type="transmembrane region" description="Helical" evidence="7">
    <location>
        <begin position="81"/>
        <end position="97"/>
    </location>
</feature>
<keyword evidence="4 7" id="KW-0812">Transmembrane</keyword>
<dbReference type="STRING" id="1193011.LEP1GSC058_0261"/>
<keyword evidence="5 7" id="KW-1133">Transmembrane helix</keyword>
<organism evidence="8 9">
    <name type="scientific">Leptospira fainei serovar Hurstbridge str. BUT 6</name>
    <dbReference type="NCBI Taxonomy" id="1193011"/>
    <lineage>
        <taxon>Bacteria</taxon>
        <taxon>Pseudomonadati</taxon>
        <taxon>Spirochaetota</taxon>
        <taxon>Spirochaetia</taxon>
        <taxon>Leptospirales</taxon>
        <taxon>Leptospiraceae</taxon>
        <taxon>Leptospira</taxon>
    </lineage>
</organism>
<protein>
    <submittedName>
        <fullName evidence="8">DoxX family protein</fullName>
    </submittedName>
</protein>
<comment type="caution">
    <text evidence="8">The sequence shown here is derived from an EMBL/GenBank/DDBJ whole genome shotgun (WGS) entry which is preliminary data.</text>
</comment>
<dbReference type="InterPro" id="IPR051907">
    <property type="entry name" value="DoxX-like_oxidoreductase"/>
</dbReference>
<keyword evidence="3" id="KW-1003">Cell membrane</keyword>
<name>S3UVQ2_9LEPT</name>
<dbReference type="RefSeq" id="WP_016551419.1">
    <property type="nucleotide sequence ID" value="NZ_AKWZ02000012.1"/>
</dbReference>
<feature type="transmembrane region" description="Helical" evidence="7">
    <location>
        <begin position="12"/>
        <end position="34"/>
    </location>
</feature>
<dbReference type="GO" id="GO:0005886">
    <property type="term" value="C:plasma membrane"/>
    <property type="evidence" value="ECO:0007669"/>
    <property type="project" value="UniProtKB-SubCell"/>
</dbReference>
<evidence type="ECO:0000256" key="5">
    <source>
        <dbReference type="ARBA" id="ARBA00022989"/>
    </source>
</evidence>